<proteinExistence type="predicted"/>
<sequence>MDTTSEPNLVRLPREIRDLIYPYVLPTRLQLAPIGSEQNLSFHDTNGIFLVNHQLRSEVHEVFYRLFAITTIVVPRDQWHALVNPSGRHLLRQNIINLVLPQRYRKRMTRGWVFSLASNYYGAIKAMDILDNLPNLQNVTYEIEWAPNDAPAVLLPHMKESILQECRRVTIGTSELTGWDVECRIRDEARWKNEWSGTVSLRKVRD</sequence>
<comment type="caution">
    <text evidence="1">The sequence shown here is derived from an EMBL/GenBank/DDBJ whole genome shotgun (WGS) entry which is preliminary data.</text>
</comment>
<accession>A0A9P4H172</accession>
<dbReference type="PANTHER" id="PTHR42085:SF1">
    <property type="entry name" value="F-BOX DOMAIN-CONTAINING PROTEIN"/>
    <property type="match status" value="1"/>
</dbReference>
<organism evidence="1 2">
    <name type="scientific">Setomelanomma holmii</name>
    <dbReference type="NCBI Taxonomy" id="210430"/>
    <lineage>
        <taxon>Eukaryota</taxon>
        <taxon>Fungi</taxon>
        <taxon>Dikarya</taxon>
        <taxon>Ascomycota</taxon>
        <taxon>Pezizomycotina</taxon>
        <taxon>Dothideomycetes</taxon>
        <taxon>Pleosporomycetidae</taxon>
        <taxon>Pleosporales</taxon>
        <taxon>Pleosporineae</taxon>
        <taxon>Phaeosphaeriaceae</taxon>
        <taxon>Setomelanomma</taxon>
    </lineage>
</organism>
<dbReference type="OrthoDB" id="3792446at2759"/>
<protein>
    <submittedName>
        <fullName evidence="1">Uncharacterized protein</fullName>
    </submittedName>
</protein>
<gene>
    <name evidence="1" type="ORF">EK21DRAFT_76430</name>
</gene>
<reference evidence="1" key="1">
    <citation type="journal article" date="2020" name="Stud. Mycol.">
        <title>101 Dothideomycetes genomes: a test case for predicting lifestyles and emergence of pathogens.</title>
        <authorList>
            <person name="Haridas S."/>
            <person name="Albert R."/>
            <person name="Binder M."/>
            <person name="Bloem J."/>
            <person name="Labutti K."/>
            <person name="Salamov A."/>
            <person name="Andreopoulos B."/>
            <person name="Baker S."/>
            <person name="Barry K."/>
            <person name="Bills G."/>
            <person name="Bluhm B."/>
            <person name="Cannon C."/>
            <person name="Castanera R."/>
            <person name="Culley D."/>
            <person name="Daum C."/>
            <person name="Ezra D."/>
            <person name="Gonzalez J."/>
            <person name="Henrissat B."/>
            <person name="Kuo A."/>
            <person name="Liang C."/>
            <person name="Lipzen A."/>
            <person name="Lutzoni F."/>
            <person name="Magnuson J."/>
            <person name="Mondo S."/>
            <person name="Nolan M."/>
            <person name="Ohm R."/>
            <person name="Pangilinan J."/>
            <person name="Park H.-J."/>
            <person name="Ramirez L."/>
            <person name="Alfaro M."/>
            <person name="Sun H."/>
            <person name="Tritt A."/>
            <person name="Yoshinaga Y."/>
            <person name="Zwiers L.-H."/>
            <person name="Turgeon B."/>
            <person name="Goodwin S."/>
            <person name="Spatafora J."/>
            <person name="Crous P."/>
            <person name="Grigoriev I."/>
        </authorList>
    </citation>
    <scope>NUCLEOTIDE SEQUENCE</scope>
    <source>
        <strain evidence="1">CBS 110217</strain>
    </source>
</reference>
<dbReference type="EMBL" id="ML978266">
    <property type="protein sequence ID" value="KAF2025419.1"/>
    <property type="molecule type" value="Genomic_DNA"/>
</dbReference>
<dbReference type="Proteomes" id="UP000799777">
    <property type="component" value="Unassembled WGS sequence"/>
</dbReference>
<keyword evidence="2" id="KW-1185">Reference proteome</keyword>
<evidence type="ECO:0000313" key="2">
    <source>
        <dbReference type="Proteomes" id="UP000799777"/>
    </source>
</evidence>
<name>A0A9P4H172_9PLEO</name>
<evidence type="ECO:0000313" key="1">
    <source>
        <dbReference type="EMBL" id="KAF2025419.1"/>
    </source>
</evidence>
<dbReference type="AlphaFoldDB" id="A0A9P4H172"/>
<dbReference type="InterPro" id="IPR038883">
    <property type="entry name" value="AN11006-like"/>
</dbReference>
<dbReference type="PANTHER" id="PTHR42085">
    <property type="entry name" value="F-BOX DOMAIN-CONTAINING PROTEIN"/>
    <property type="match status" value="1"/>
</dbReference>